<evidence type="ECO:0000313" key="6">
    <source>
        <dbReference type="EMBL" id="SUQ12126.1"/>
    </source>
</evidence>
<dbReference type="AlphaFoldDB" id="A0A316A4Y1"/>
<dbReference type="PANTHER" id="PTHR46847">
    <property type="entry name" value="D-ALLOSE-BINDING PERIPLASMIC PROTEIN-RELATED"/>
    <property type="match status" value="1"/>
</dbReference>
<dbReference type="PROSITE" id="PS51257">
    <property type="entry name" value="PROKAR_LIPOPROTEIN"/>
    <property type="match status" value="1"/>
</dbReference>
<feature type="signal peptide" evidence="4">
    <location>
        <begin position="1"/>
        <end position="20"/>
    </location>
</feature>
<keyword evidence="7" id="KW-1185">Reference proteome</keyword>
<gene>
    <name evidence="6" type="ORF">SAMN05216529_10129</name>
</gene>
<dbReference type="GO" id="GO:0030246">
    <property type="term" value="F:carbohydrate binding"/>
    <property type="evidence" value="ECO:0007669"/>
    <property type="project" value="UniProtKB-ARBA"/>
</dbReference>
<feature type="chain" id="PRO_5043163591" evidence="4">
    <location>
        <begin position="21"/>
        <end position="331"/>
    </location>
</feature>
<evidence type="ECO:0000256" key="3">
    <source>
        <dbReference type="ARBA" id="ARBA00022729"/>
    </source>
</evidence>
<dbReference type="PANTHER" id="PTHR46847:SF1">
    <property type="entry name" value="D-ALLOSE-BINDING PERIPLASMIC PROTEIN-RELATED"/>
    <property type="match status" value="1"/>
</dbReference>
<keyword evidence="3 4" id="KW-0732">Signal</keyword>
<name>A0A316A4Y1_9FIRM</name>
<accession>A0A316A4Y1</accession>
<dbReference type="RefSeq" id="WP_242992208.1">
    <property type="nucleotide sequence ID" value="NZ_QGDS01000001.1"/>
</dbReference>
<dbReference type="CDD" id="cd06308">
    <property type="entry name" value="PBP1_sensor_kinase-like"/>
    <property type="match status" value="1"/>
</dbReference>
<sequence length="331" mass="36118">MKRKVISAILCMAMVVTMTAGCSKGGSTADEAKDDKAQVSDSGEKKFTIGISQGTMNHPFRVAMVDENVKYAEENYPEFECITTDGQNDSATQVQDVEDLLARGIDLLIISPLTSDALTPVCKKAMDQGIPVITLDRNLETEVTCFIGAENKPMGVASADKLAEELGNKGKIIEIQGTAGAPATIDRHDGFAEQLEKEYPDMKVIATQYCDYLRENAMSFMDDTLQRFGPGEIDAIYCHNDEMALGALEAIKTAGREDEGILIIGMDGTEVAFSEIEKGNMFFTVVYPYCAPEGMQAAYEILEGDGVEQRWKLDTAIVDKDNVKDWIGKGL</sequence>
<dbReference type="EMBL" id="UHJJ01000001">
    <property type="protein sequence ID" value="SUQ12126.1"/>
    <property type="molecule type" value="Genomic_DNA"/>
</dbReference>
<reference evidence="7" key="1">
    <citation type="submission" date="2017-07" db="EMBL/GenBank/DDBJ databases">
        <authorList>
            <person name="Varghese N."/>
            <person name="Submissions S."/>
        </authorList>
    </citation>
    <scope>NUCLEOTIDE SEQUENCE [LARGE SCALE GENOMIC DNA]</scope>
    <source>
        <strain evidence="7">NLAE-zl-C134</strain>
    </source>
</reference>
<evidence type="ECO:0000313" key="7">
    <source>
        <dbReference type="Proteomes" id="UP000254051"/>
    </source>
</evidence>
<organism evidence="6 7">
    <name type="scientific">Faecalicatena contorta</name>
    <dbReference type="NCBI Taxonomy" id="39482"/>
    <lineage>
        <taxon>Bacteria</taxon>
        <taxon>Bacillati</taxon>
        <taxon>Bacillota</taxon>
        <taxon>Clostridia</taxon>
        <taxon>Lachnospirales</taxon>
        <taxon>Lachnospiraceae</taxon>
        <taxon>Faecalicatena</taxon>
    </lineage>
</organism>
<dbReference type="Pfam" id="PF13407">
    <property type="entry name" value="Peripla_BP_4"/>
    <property type="match status" value="1"/>
</dbReference>
<evidence type="ECO:0000256" key="2">
    <source>
        <dbReference type="ARBA" id="ARBA00007639"/>
    </source>
</evidence>
<dbReference type="GO" id="GO:0030313">
    <property type="term" value="C:cell envelope"/>
    <property type="evidence" value="ECO:0007669"/>
    <property type="project" value="UniProtKB-SubCell"/>
</dbReference>
<comment type="subcellular location">
    <subcellularLocation>
        <location evidence="1">Cell envelope</location>
    </subcellularLocation>
</comment>
<dbReference type="SUPFAM" id="SSF53822">
    <property type="entry name" value="Periplasmic binding protein-like I"/>
    <property type="match status" value="1"/>
</dbReference>
<dbReference type="Gene3D" id="3.40.50.2300">
    <property type="match status" value="2"/>
</dbReference>
<proteinExistence type="inferred from homology"/>
<evidence type="ECO:0000256" key="1">
    <source>
        <dbReference type="ARBA" id="ARBA00004196"/>
    </source>
</evidence>
<dbReference type="Proteomes" id="UP000254051">
    <property type="component" value="Unassembled WGS sequence"/>
</dbReference>
<evidence type="ECO:0000256" key="4">
    <source>
        <dbReference type="SAM" id="SignalP"/>
    </source>
</evidence>
<dbReference type="InterPro" id="IPR025997">
    <property type="entry name" value="SBP_2_dom"/>
</dbReference>
<evidence type="ECO:0000259" key="5">
    <source>
        <dbReference type="Pfam" id="PF13407"/>
    </source>
</evidence>
<protein>
    <submittedName>
        <fullName evidence="6">Ribose transport system substrate-binding protein</fullName>
    </submittedName>
</protein>
<comment type="similarity">
    <text evidence="2">Belongs to the bacterial solute-binding protein 2 family.</text>
</comment>
<feature type="domain" description="Periplasmic binding protein" evidence="5">
    <location>
        <begin position="49"/>
        <end position="288"/>
    </location>
</feature>
<dbReference type="InterPro" id="IPR028082">
    <property type="entry name" value="Peripla_BP_I"/>
</dbReference>